<dbReference type="InterPro" id="IPR050643">
    <property type="entry name" value="Periplasmic_pilus_chap"/>
</dbReference>
<accession>A0A447Y5I0</accession>
<dbReference type="Pfam" id="PF00345">
    <property type="entry name" value="PapD_N"/>
    <property type="match status" value="1"/>
</dbReference>
<organism evidence="2 3">
    <name type="scientific">Escherichia coli</name>
    <dbReference type="NCBI Taxonomy" id="562"/>
    <lineage>
        <taxon>Bacteria</taxon>
        <taxon>Pseudomonadati</taxon>
        <taxon>Pseudomonadota</taxon>
        <taxon>Gammaproteobacteria</taxon>
        <taxon>Enterobacterales</taxon>
        <taxon>Enterobacteriaceae</taxon>
        <taxon>Escherichia</taxon>
    </lineage>
</organism>
<sequence length="123" mass="13718">MSRKSCLIRLFKTTVSCKLFTAIILSVFLVQPALTYAGVVIGGTRVVYLSNNPDKSISVFSKEEKIPYLIQAWVDPFNKEDKSKAPFTVIPPVSRLEPAQEKYYALFIPKVCHCLMIASQSSG</sequence>
<evidence type="ECO:0000313" key="2">
    <source>
        <dbReference type="EMBL" id="VED38552.1"/>
    </source>
</evidence>
<proteinExistence type="predicted"/>
<dbReference type="AlphaFoldDB" id="A0A447Y5I0"/>
<protein>
    <submittedName>
        <fullName evidence="2">Fimbrial chaperone protein</fullName>
    </submittedName>
</protein>
<dbReference type="InterPro" id="IPR001829">
    <property type="entry name" value="Pili_assmbl_chaperone_bac"/>
</dbReference>
<dbReference type="InterPro" id="IPR008962">
    <property type="entry name" value="PapD-like_sf"/>
</dbReference>
<reference evidence="2 3" key="1">
    <citation type="submission" date="2018-12" db="EMBL/GenBank/DDBJ databases">
        <authorList>
            <consortium name="Pathogen Informatics"/>
        </authorList>
    </citation>
    <scope>NUCLEOTIDE SEQUENCE [LARGE SCALE GENOMIC DNA]</scope>
    <source>
        <strain evidence="2 3">NCTC9702</strain>
    </source>
</reference>
<dbReference type="Gene3D" id="2.60.40.10">
    <property type="entry name" value="Immunoglobulins"/>
    <property type="match status" value="1"/>
</dbReference>
<evidence type="ECO:0000259" key="1">
    <source>
        <dbReference type="Pfam" id="PF00345"/>
    </source>
</evidence>
<dbReference type="InterPro" id="IPR016147">
    <property type="entry name" value="Pili_assmbl_chaperone_N"/>
</dbReference>
<dbReference type="GO" id="GO:0071555">
    <property type="term" value="P:cell wall organization"/>
    <property type="evidence" value="ECO:0007669"/>
    <property type="project" value="InterPro"/>
</dbReference>
<dbReference type="GO" id="GO:0030288">
    <property type="term" value="C:outer membrane-bounded periplasmic space"/>
    <property type="evidence" value="ECO:0007669"/>
    <property type="project" value="InterPro"/>
</dbReference>
<evidence type="ECO:0000313" key="3">
    <source>
        <dbReference type="Proteomes" id="UP000277930"/>
    </source>
</evidence>
<dbReference type="SUPFAM" id="SSF49354">
    <property type="entry name" value="PapD-like"/>
    <property type="match status" value="1"/>
</dbReference>
<feature type="domain" description="Pili assembly chaperone N-terminal" evidence="1">
    <location>
        <begin position="38"/>
        <end position="102"/>
    </location>
</feature>
<name>A0A447Y5I0_ECOLX</name>
<dbReference type="Proteomes" id="UP000277930">
    <property type="component" value="Chromosome 1"/>
</dbReference>
<dbReference type="PRINTS" id="PR00969">
    <property type="entry name" value="CHAPERONPILI"/>
</dbReference>
<dbReference type="InterPro" id="IPR013783">
    <property type="entry name" value="Ig-like_fold"/>
</dbReference>
<dbReference type="PANTHER" id="PTHR30251:SF2">
    <property type="entry name" value="FIMBRIAL CHAPERONE YADV-RELATED"/>
    <property type="match status" value="1"/>
</dbReference>
<dbReference type="EMBL" id="LR134246">
    <property type="protein sequence ID" value="VED38552.1"/>
    <property type="molecule type" value="Genomic_DNA"/>
</dbReference>
<gene>
    <name evidence="2" type="primary">lpfB</name>
    <name evidence="2" type="ORF">NCTC9702_05954</name>
</gene>
<dbReference type="PANTHER" id="PTHR30251">
    <property type="entry name" value="PILUS ASSEMBLY CHAPERONE"/>
    <property type="match status" value="1"/>
</dbReference>